<protein>
    <submittedName>
        <fullName evidence="2">Uncharacterized protein</fullName>
    </submittedName>
</protein>
<evidence type="ECO:0000313" key="3">
    <source>
        <dbReference type="Proteomes" id="UP001168098"/>
    </source>
</evidence>
<dbReference type="Proteomes" id="UP001168098">
    <property type="component" value="Unassembled WGS sequence"/>
</dbReference>
<dbReference type="GO" id="GO:0048364">
    <property type="term" value="P:root development"/>
    <property type="evidence" value="ECO:0007669"/>
    <property type="project" value="InterPro"/>
</dbReference>
<organism evidence="2 3">
    <name type="scientific">Vitis rotundifolia</name>
    <name type="common">Muscadine grape</name>
    <dbReference type="NCBI Taxonomy" id="103349"/>
    <lineage>
        <taxon>Eukaryota</taxon>
        <taxon>Viridiplantae</taxon>
        <taxon>Streptophyta</taxon>
        <taxon>Embryophyta</taxon>
        <taxon>Tracheophyta</taxon>
        <taxon>Spermatophyta</taxon>
        <taxon>Magnoliopsida</taxon>
        <taxon>eudicotyledons</taxon>
        <taxon>Gunneridae</taxon>
        <taxon>Pentapetalae</taxon>
        <taxon>rosids</taxon>
        <taxon>Vitales</taxon>
        <taxon>Vitaceae</taxon>
        <taxon>Viteae</taxon>
        <taxon>Vitis</taxon>
    </lineage>
</organism>
<dbReference type="AlphaFoldDB" id="A0AA39ABG8"/>
<dbReference type="PANTHER" id="PTHR33070:SF129">
    <property type="entry name" value="DUF241 DOMAIN PROTEIN"/>
    <property type="match status" value="1"/>
</dbReference>
<dbReference type="PANTHER" id="PTHR33070">
    <property type="entry name" value="OS06G0725500 PROTEIN"/>
    <property type="match status" value="1"/>
</dbReference>
<sequence length="279" mass="31073">MATKAQYHVQSISLPSRPHPLIPEFDERLCRLRASQATSSSLSISHKLSGLKDLHDCVDNLLLLPLTQQTLAQHRHEKCVDELLDGSLRLLDVCGTAKDALLQTREHAHELQSSLRRSHGGENGISTEVEEYLTSRKKVKKAMHKALRNLTGMENKCSFSPLNKDPETISFVCMLKEVETVSLTVLESLLSSIAGAAARSKPSSWSLVSKLIHHKRVACEEAAGDLSEFEKVDISLCTLIAHKTKSVNQMPVDNVQNVLEKLESRIEDLEEGIEFYQSI</sequence>
<gene>
    <name evidence="2" type="ORF">PVL29_002897</name>
</gene>
<accession>A0AA39ABG8</accession>
<evidence type="ECO:0000256" key="1">
    <source>
        <dbReference type="SAM" id="Coils"/>
    </source>
</evidence>
<keyword evidence="3" id="KW-1185">Reference proteome</keyword>
<feature type="coiled-coil region" evidence="1">
    <location>
        <begin position="252"/>
        <end position="279"/>
    </location>
</feature>
<dbReference type="EMBL" id="JARBHA010000003">
    <property type="protein sequence ID" value="KAJ9704553.1"/>
    <property type="molecule type" value="Genomic_DNA"/>
</dbReference>
<dbReference type="Pfam" id="PF03087">
    <property type="entry name" value="BPS1"/>
    <property type="match status" value="1"/>
</dbReference>
<proteinExistence type="predicted"/>
<keyword evidence="1" id="KW-0175">Coiled coil</keyword>
<dbReference type="InterPro" id="IPR004320">
    <property type="entry name" value="BPS1_pln"/>
</dbReference>
<dbReference type="GO" id="GO:0048367">
    <property type="term" value="P:shoot system development"/>
    <property type="evidence" value="ECO:0007669"/>
    <property type="project" value="InterPro"/>
</dbReference>
<reference evidence="2 3" key="1">
    <citation type="journal article" date="2023" name="BMC Biotechnol.">
        <title>Vitis rotundifolia cv Carlos genome sequencing.</title>
        <authorList>
            <person name="Huff M."/>
            <person name="Hulse-Kemp A."/>
            <person name="Scheffler B."/>
            <person name="Youngblood R."/>
            <person name="Simpson S."/>
            <person name="Babiker E."/>
            <person name="Staton M."/>
        </authorList>
    </citation>
    <scope>NUCLEOTIDE SEQUENCE [LARGE SCALE GENOMIC DNA]</scope>
    <source>
        <tissue evidence="2">Leaf</tissue>
    </source>
</reference>
<evidence type="ECO:0000313" key="2">
    <source>
        <dbReference type="EMBL" id="KAJ9704553.1"/>
    </source>
</evidence>
<comment type="caution">
    <text evidence="2">The sequence shown here is derived from an EMBL/GenBank/DDBJ whole genome shotgun (WGS) entry which is preliminary data.</text>
</comment>
<name>A0AA39ABG8_VITRO</name>